<dbReference type="AlphaFoldDB" id="A0A4C1WWY0"/>
<dbReference type="EMBL" id="BGZK01000650">
    <property type="protein sequence ID" value="GBP54575.1"/>
    <property type="molecule type" value="Genomic_DNA"/>
</dbReference>
<evidence type="ECO:0000313" key="2">
    <source>
        <dbReference type="EMBL" id="GBP54575.1"/>
    </source>
</evidence>
<accession>A0A4C1WWY0</accession>
<feature type="region of interest" description="Disordered" evidence="1">
    <location>
        <begin position="85"/>
        <end position="119"/>
    </location>
</feature>
<comment type="caution">
    <text evidence="2">The sequence shown here is derived from an EMBL/GenBank/DDBJ whole genome shotgun (WGS) entry which is preliminary data.</text>
</comment>
<gene>
    <name evidence="2" type="ORF">EVAR_33044_1</name>
</gene>
<protein>
    <submittedName>
        <fullName evidence="2">Uncharacterized protein</fullName>
    </submittedName>
</protein>
<sequence>MALYERDNRPGRRPTMALRTPHGSRRAAYDNLTIVAHNQTKLSRFQEKEEALDSFQFNFLTFSQCCCTDLTRGVVRRYELGVPGPAPSEAALRAGRARRRSHAASQLGSALTRRTHDGR</sequence>
<evidence type="ECO:0000256" key="1">
    <source>
        <dbReference type="SAM" id="MobiDB-lite"/>
    </source>
</evidence>
<keyword evidence="3" id="KW-1185">Reference proteome</keyword>
<organism evidence="2 3">
    <name type="scientific">Eumeta variegata</name>
    <name type="common">Bagworm moth</name>
    <name type="synonym">Eumeta japonica</name>
    <dbReference type="NCBI Taxonomy" id="151549"/>
    <lineage>
        <taxon>Eukaryota</taxon>
        <taxon>Metazoa</taxon>
        <taxon>Ecdysozoa</taxon>
        <taxon>Arthropoda</taxon>
        <taxon>Hexapoda</taxon>
        <taxon>Insecta</taxon>
        <taxon>Pterygota</taxon>
        <taxon>Neoptera</taxon>
        <taxon>Endopterygota</taxon>
        <taxon>Lepidoptera</taxon>
        <taxon>Glossata</taxon>
        <taxon>Ditrysia</taxon>
        <taxon>Tineoidea</taxon>
        <taxon>Psychidae</taxon>
        <taxon>Oiketicinae</taxon>
        <taxon>Eumeta</taxon>
    </lineage>
</organism>
<reference evidence="2 3" key="1">
    <citation type="journal article" date="2019" name="Commun. Biol.">
        <title>The bagworm genome reveals a unique fibroin gene that provides high tensile strength.</title>
        <authorList>
            <person name="Kono N."/>
            <person name="Nakamura H."/>
            <person name="Ohtoshi R."/>
            <person name="Tomita M."/>
            <person name="Numata K."/>
            <person name="Arakawa K."/>
        </authorList>
    </citation>
    <scope>NUCLEOTIDE SEQUENCE [LARGE SCALE GENOMIC DNA]</scope>
</reference>
<feature type="compositionally biased region" description="Basic and acidic residues" evidence="1">
    <location>
        <begin position="1"/>
        <end position="10"/>
    </location>
</feature>
<name>A0A4C1WWY0_EUMVA</name>
<dbReference type="Proteomes" id="UP000299102">
    <property type="component" value="Unassembled WGS sequence"/>
</dbReference>
<evidence type="ECO:0000313" key="3">
    <source>
        <dbReference type="Proteomes" id="UP000299102"/>
    </source>
</evidence>
<feature type="region of interest" description="Disordered" evidence="1">
    <location>
        <begin position="1"/>
        <end position="24"/>
    </location>
</feature>
<proteinExistence type="predicted"/>